<dbReference type="PANTHER" id="PTHR19854">
    <property type="entry name" value="TRANSDUCIN BETA-LIKE 3"/>
    <property type="match status" value="1"/>
</dbReference>
<comment type="caution">
    <text evidence="4">The sequence shown here is derived from an EMBL/GenBank/DDBJ whole genome shotgun (WGS) entry which is preliminary data.</text>
</comment>
<dbReference type="PROSITE" id="PS50082">
    <property type="entry name" value="WD_REPEATS_2"/>
    <property type="match status" value="2"/>
</dbReference>
<dbReference type="SUPFAM" id="SSF50978">
    <property type="entry name" value="WD40 repeat-like"/>
    <property type="match status" value="1"/>
</dbReference>
<evidence type="ECO:0008006" key="6">
    <source>
        <dbReference type="Google" id="ProtNLM"/>
    </source>
</evidence>
<gene>
    <name evidence="4" type="ORF">CTAYLR_001812</name>
</gene>
<dbReference type="InterPro" id="IPR036322">
    <property type="entry name" value="WD40_repeat_dom_sf"/>
</dbReference>
<dbReference type="PANTHER" id="PTHR19854:SF1">
    <property type="entry name" value="GUANINE NUCLEOTIDE-BINDING PROTEIN SUBUNIT BETA-LIKE PROTEIN 1"/>
    <property type="match status" value="1"/>
</dbReference>
<name>A0AAD7XIV6_9STRA</name>
<proteinExistence type="predicted"/>
<dbReference type="InterPro" id="IPR015943">
    <property type="entry name" value="WD40/YVTN_repeat-like_dom_sf"/>
</dbReference>
<feature type="repeat" description="WD" evidence="3">
    <location>
        <begin position="309"/>
        <end position="342"/>
    </location>
</feature>
<dbReference type="AlphaFoldDB" id="A0AAD7XIV6"/>
<reference evidence="4" key="1">
    <citation type="submission" date="2023-01" db="EMBL/GenBank/DDBJ databases">
        <title>Metagenome sequencing of chrysophaentin producing Chrysophaeum taylorii.</title>
        <authorList>
            <person name="Davison J."/>
            <person name="Bewley C."/>
        </authorList>
    </citation>
    <scope>NUCLEOTIDE SEQUENCE</scope>
    <source>
        <strain evidence="4">NIES-1699</strain>
    </source>
</reference>
<evidence type="ECO:0000256" key="3">
    <source>
        <dbReference type="PROSITE-ProRule" id="PRU00221"/>
    </source>
</evidence>
<dbReference type="Pfam" id="PF00400">
    <property type="entry name" value="WD40"/>
    <property type="match status" value="3"/>
</dbReference>
<organism evidence="4 5">
    <name type="scientific">Chrysophaeum taylorii</name>
    <dbReference type="NCBI Taxonomy" id="2483200"/>
    <lineage>
        <taxon>Eukaryota</taxon>
        <taxon>Sar</taxon>
        <taxon>Stramenopiles</taxon>
        <taxon>Ochrophyta</taxon>
        <taxon>Pelagophyceae</taxon>
        <taxon>Pelagomonadales</taxon>
        <taxon>Pelagomonadaceae</taxon>
        <taxon>Chrysophaeum</taxon>
    </lineage>
</organism>
<dbReference type="InterPro" id="IPR001680">
    <property type="entry name" value="WD40_rpt"/>
</dbReference>
<dbReference type="Proteomes" id="UP001230188">
    <property type="component" value="Unassembled WGS sequence"/>
</dbReference>
<dbReference type="SMART" id="SM00320">
    <property type="entry name" value="WD40"/>
    <property type="match status" value="5"/>
</dbReference>
<sequence length="354" mass="38838">MKPPEPEYCLRAHNESVTCVRFVGSKLASGDTAGQAKLWDLVLQRPIVEWASSTEGLLEVFEHAGGREVLTQARDGKIKLWDIERLSSPETALSRSIHTDAFHFARCSVARRGAVPDGASNAAFDAPDASDYLVLAPSEPMESMTLWDTRCETYAQRLVLSESDNKALGMVMSSKLWLPAARGGRPLALIGYESGDVVAWDLTKMMPHLHSRCTVFKSPVMGLDIDEAGSRLFAAGIEPKARVCRIDDHRIVPRGPALPVNCEASEHAKDGVGQLALRPDGKLFATGGWDYRIRLFSAKPPNYRPLAVLRYHDASVNALDFSPDSALLAAGSKDTKISVWRLYPPPCVEKKKKT</sequence>
<evidence type="ECO:0000313" key="5">
    <source>
        <dbReference type="Proteomes" id="UP001230188"/>
    </source>
</evidence>
<dbReference type="EMBL" id="JAQMWT010000531">
    <property type="protein sequence ID" value="KAJ8599986.1"/>
    <property type="molecule type" value="Genomic_DNA"/>
</dbReference>
<dbReference type="PROSITE" id="PS50294">
    <property type="entry name" value="WD_REPEATS_REGION"/>
    <property type="match status" value="1"/>
</dbReference>
<evidence type="ECO:0000256" key="2">
    <source>
        <dbReference type="ARBA" id="ARBA00022737"/>
    </source>
</evidence>
<accession>A0AAD7XIV6</accession>
<protein>
    <recommendedName>
        <fullName evidence="6">Guanine nucleotide-binding protein subunit beta-like protein 1</fullName>
    </recommendedName>
</protein>
<feature type="repeat" description="WD" evidence="3">
    <location>
        <begin position="10"/>
        <end position="41"/>
    </location>
</feature>
<keyword evidence="1 3" id="KW-0853">WD repeat</keyword>
<keyword evidence="5" id="KW-1185">Reference proteome</keyword>
<evidence type="ECO:0000256" key="1">
    <source>
        <dbReference type="ARBA" id="ARBA00022574"/>
    </source>
</evidence>
<evidence type="ECO:0000313" key="4">
    <source>
        <dbReference type="EMBL" id="KAJ8599986.1"/>
    </source>
</evidence>
<keyword evidence="2" id="KW-0677">Repeat</keyword>
<dbReference type="Gene3D" id="2.130.10.10">
    <property type="entry name" value="YVTN repeat-like/Quinoprotein amine dehydrogenase"/>
    <property type="match status" value="2"/>
</dbReference>